<feature type="region of interest" description="Disordered" evidence="1">
    <location>
        <begin position="368"/>
        <end position="441"/>
    </location>
</feature>
<dbReference type="EMBL" id="JBHRTR010000031">
    <property type="protein sequence ID" value="MFC3229171.1"/>
    <property type="molecule type" value="Genomic_DNA"/>
</dbReference>
<feature type="domain" description="MobA/VirD2-like nuclease" evidence="2">
    <location>
        <begin position="22"/>
        <end position="150"/>
    </location>
</feature>
<evidence type="ECO:0000313" key="3">
    <source>
        <dbReference type="EMBL" id="MFC3229171.1"/>
    </source>
</evidence>
<sequence>MILVGNQRGGARNLAQHLLKEENERVQLHELRGFVADDLDGALGEAYATSRGTRCKQFLFSLSLNPPPEADVSDAAFERAINLAEERLGLSGQPRAVVFHEKYGDDGNLRRHAHAVWSRIDAEEMKAVQLSHSHRKLQDVSRELYLEHGWKMPQGLAVTGARDPRNFTLDEWQQARRAGNDPREIKAAFQDAWAISDSKAAFIHALEERGYRLARGDRRGFVAMDHEGEIYAVPKWAGVKTRDVRERLGEESALPALEEIRLAIARDMQRKMEEFQAEAGAREENQEQEAQHRQDILEARHQGQETALTEAQRLRTEDEEQERQGRFRKGLLGLWDRLRGAYKRTEEQNDLEADLARRRDEDERERLAALQREKEAEAARERELEKQRAEDLRRELEADAQRYRDMEAERREQRREEFMEQRRNDDQARRALQRDGPSLDR</sequence>
<accession>A0ABV7L3B9</accession>
<evidence type="ECO:0000256" key="1">
    <source>
        <dbReference type="SAM" id="MobiDB-lite"/>
    </source>
</evidence>
<evidence type="ECO:0000259" key="2">
    <source>
        <dbReference type="Pfam" id="PF03432"/>
    </source>
</evidence>
<reference evidence="4" key="1">
    <citation type="journal article" date="2019" name="Int. J. Syst. Evol. Microbiol.">
        <title>The Global Catalogue of Microorganisms (GCM) 10K type strain sequencing project: providing services to taxonomists for standard genome sequencing and annotation.</title>
        <authorList>
            <consortium name="The Broad Institute Genomics Platform"/>
            <consortium name="The Broad Institute Genome Sequencing Center for Infectious Disease"/>
            <person name="Wu L."/>
            <person name="Ma J."/>
        </authorList>
    </citation>
    <scope>NUCLEOTIDE SEQUENCE [LARGE SCALE GENOMIC DNA]</scope>
    <source>
        <strain evidence="4">KCTC 42964</strain>
    </source>
</reference>
<gene>
    <name evidence="3" type="ORF">ACFOGJ_18135</name>
</gene>
<keyword evidence="4" id="KW-1185">Reference proteome</keyword>
<proteinExistence type="predicted"/>
<evidence type="ECO:0000313" key="4">
    <source>
        <dbReference type="Proteomes" id="UP001595528"/>
    </source>
</evidence>
<organism evidence="3 4">
    <name type="scientific">Marinibaculum pumilum</name>
    <dbReference type="NCBI Taxonomy" id="1766165"/>
    <lineage>
        <taxon>Bacteria</taxon>
        <taxon>Pseudomonadati</taxon>
        <taxon>Pseudomonadota</taxon>
        <taxon>Alphaproteobacteria</taxon>
        <taxon>Rhodospirillales</taxon>
        <taxon>Rhodospirillaceae</taxon>
        <taxon>Marinibaculum</taxon>
    </lineage>
</organism>
<comment type="caution">
    <text evidence="3">The sequence shown here is derived from an EMBL/GenBank/DDBJ whole genome shotgun (WGS) entry which is preliminary data.</text>
</comment>
<dbReference type="InterPro" id="IPR005094">
    <property type="entry name" value="Endonuclease_MobA/VirD2"/>
</dbReference>
<dbReference type="Pfam" id="PF03432">
    <property type="entry name" value="Relaxase"/>
    <property type="match status" value="1"/>
</dbReference>
<name>A0ABV7L3B9_9PROT</name>
<dbReference type="RefSeq" id="WP_379903123.1">
    <property type="nucleotide sequence ID" value="NZ_JBHRTR010000031.1"/>
</dbReference>
<protein>
    <submittedName>
        <fullName evidence="3">Relaxase/mobilization nuclease domain-containing protein</fullName>
    </submittedName>
</protein>
<dbReference type="Proteomes" id="UP001595528">
    <property type="component" value="Unassembled WGS sequence"/>
</dbReference>